<gene>
    <name evidence="7" type="ORF">ACFPPD_05675</name>
</gene>
<dbReference type="PANTHER" id="PTHR43133:SF51">
    <property type="entry name" value="RNA POLYMERASE SIGMA FACTOR"/>
    <property type="match status" value="1"/>
</dbReference>
<dbReference type="Gene3D" id="1.10.1740.10">
    <property type="match status" value="1"/>
</dbReference>
<evidence type="ECO:0000313" key="8">
    <source>
        <dbReference type="Proteomes" id="UP001596105"/>
    </source>
</evidence>
<evidence type="ECO:0000256" key="4">
    <source>
        <dbReference type="ARBA" id="ARBA00023163"/>
    </source>
</evidence>
<evidence type="ECO:0000256" key="2">
    <source>
        <dbReference type="ARBA" id="ARBA00023015"/>
    </source>
</evidence>
<dbReference type="Proteomes" id="UP001596105">
    <property type="component" value="Unassembled WGS sequence"/>
</dbReference>
<dbReference type="InterPro" id="IPR013249">
    <property type="entry name" value="RNA_pol_sigma70_r4_t2"/>
</dbReference>
<proteinExistence type="inferred from homology"/>
<evidence type="ECO:0000313" key="7">
    <source>
        <dbReference type="EMBL" id="MFC5468201.1"/>
    </source>
</evidence>
<dbReference type="InterPro" id="IPR014284">
    <property type="entry name" value="RNA_pol_sigma-70_dom"/>
</dbReference>
<evidence type="ECO:0000256" key="3">
    <source>
        <dbReference type="ARBA" id="ARBA00023082"/>
    </source>
</evidence>
<dbReference type="EMBL" id="JBHSMH010000007">
    <property type="protein sequence ID" value="MFC5468201.1"/>
    <property type="molecule type" value="Genomic_DNA"/>
</dbReference>
<feature type="domain" description="RNA polymerase sigma factor 70 region 4 type 2" evidence="6">
    <location>
        <begin position="101"/>
        <end position="152"/>
    </location>
</feature>
<dbReference type="SUPFAM" id="SSF88659">
    <property type="entry name" value="Sigma3 and sigma4 domains of RNA polymerase sigma factors"/>
    <property type="match status" value="1"/>
</dbReference>
<accession>A0ABW0LTZ6</accession>
<dbReference type="RefSeq" id="WP_209746646.1">
    <property type="nucleotide sequence ID" value="NZ_JBHSMH010000007.1"/>
</dbReference>
<comment type="similarity">
    <text evidence="1">Belongs to the sigma-70 factor family. ECF subfamily.</text>
</comment>
<dbReference type="Pfam" id="PF04542">
    <property type="entry name" value="Sigma70_r2"/>
    <property type="match status" value="1"/>
</dbReference>
<protein>
    <submittedName>
        <fullName evidence="7">RNA polymerase sigma factor</fullName>
    </submittedName>
</protein>
<dbReference type="NCBIfam" id="TIGR02937">
    <property type="entry name" value="sigma70-ECF"/>
    <property type="match status" value="1"/>
</dbReference>
<dbReference type="SUPFAM" id="SSF88946">
    <property type="entry name" value="Sigma2 domain of RNA polymerase sigma factors"/>
    <property type="match status" value="1"/>
</dbReference>
<dbReference type="Pfam" id="PF08281">
    <property type="entry name" value="Sigma70_r4_2"/>
    <property type="match status" value="1"/>
</dbReference>
<dbReference type="InterPro" id="IPR036388">
    <property type="entry name" value="WH-like_DNA-bd_sf"/>
</dbReference>
<dbReference type="Gene3D" id="1.10.10.10">
    <property type="entry name" value="Winged helix-like DNA-binding domain superfamily/Winged helix DNA-binding domain"/>
    <property type="match status" value="1"/>
</dbReference>
<name>A0ABW0LTZ6_9BACL</name>
<feature type="domain" description="RNA polymerase sigma-70 region 2" evidence="5">
    <location>
        <begin position="17"/>
        <end position="75"/>
    </location>
</feature>
<evidence type="ECO:0000259" key="5">
    <source>
        <dbReference type="Pfam" id="PF04542"/>
    </source>
</evidence>
<dbReference type="CDD" id="cd06171">
    <property type="entry name" value="Sigma70_r4"/>
    <property type="match status" value="1"/>
</dbReference>
<comment type="caution">
    <text evidence="7">The sequence shown here is derived from an EMBL/GenBank/DDBJ whole genome shotgun (WGS) entry which is preliminary data.</text>
</comment>
<dbReference type="PANTHER" id="PTHR43133">
    <property type="entry name" value="RNA POLYMERASE ECF-TYPE SIGMA FACTO"/>
    <property type="match status" value="1"/>
</dbReference>
<organism evidence="7 8">
    <name type="scientific">Cohnella suwonensis</name>
    <dbReference type="NCBI Taxonomy" id="696072"/>
    <lineage>
        <taxon>Bacteria</taxon>
        <taxon>Bacillati</taxon>
        <taxon>Bacillota</taxon>
        <taxon>Bacilli</taxon>
        <taxon>Bacillales</taxon>
        <taxon>Paenibacillaceae</taxon>
        <taxon>Cohnella</taxon>
    </lineage>
</organism>
<evidence type="ECO:0000259" key="6">
    <source>
        <dbReference type="Pfam" id="PF08281"/>
    </source>
</evidence>
<keyword evidence="8" id="KW-1185">Reference proteome</keyword>
<keyword evidence="2" id="KW-0805">Transcription regulation</keyword>
<evidence type="ECO:0000256" key="1">
    <source>
        <dbReference type="ARBA" id="ARBA00010641"/>
    </source>
</evidence>
<dbReference type="InterPro" id="IPR039425">
    <property type="entry name" value="RNA_pol_sigma-70-like"/>
</dbReference>
<dbReference type="InterPro" id="IPR013325">
    <property type="entry name" value="RNA_pol_sigma_r2"/>
</dbReference>
<keyword evidence="4" id="KW-0804">Transcription</keyword>
<reference evidence="8" key="1">
    <citation type="journal article" date="2019" name="Int. J. Syst. Evol. Microbiol.">
        <title>The Global Catalogue of Microorganisms (GCM) 10K type strain sequencing project: providing services to taxonomists for standard genome sequencing and annotation.</title>
        <authorList>
            <consortium name="The Broad Institute Genomics Platform"/>
            <consortium name="The Broad Institute Genome Sequencing Center for Infectious Disease"/>
            <person name="Wu L."/>
            <person name="Ma J."/>
        </authorList>
    </citation>
    <scope>NUCLEOTIDE SEQUENCE [LARGE SCALE GENOMIC DNA]</scope>
    <source>
        <strain evidence="8">CCUG 57113</strain>
    </source>
</reference>
<sequence>MQTETLPNGDFSRKYIQYGGMLFKISMVHLGNRSDAEEAVQEAFIKLVYKAPAFGDPEHEKAWVIRVLINICKNMTGYLWRRRVIHIERIETYCDSATDAELLESVLRLPFKYKAAIHLFYYEDYSVKQIAEALRISESAVKMRLRRGREMLKMELEDGR</sequence>
<dbReference type="InterPro" id="IPR013324">
    <property type="entry name" value="RNA_pol_sigma_r3/r4-like"/>
</dbReference>
<dbReference type="InterPro" id="IPR007627">
    <property type="entry name" value="RNA_pol_sigma70_r2"/>
</dbReference>
<keyword evidence="3" id="KW-0731">Sigma factor</keyword>